<dbReference type="AlphaFoldDB" id="A0AA39A5W1"/>
<keyword evidence="2" id="KW-1185">Reference proteome</keyword>
<evidence type="ECO:0000313" key="2">
    <source>
        <dbReference type="Proteomes" id="UP001168098"/>
    </source>
</evidence>
<gene>
    <name evidence="1" type="ORF">PVL29_006362</name>
</gene>
<name>A0AA39A5W1_VITRO</name>
<sequence>MIYDSTSTAMGILDAPVPTTQWPVETTNDSSPIAMGILDLLVEVVAPWTLEMMDVELATVMWPTKMI</sequence>
<dbReference type="Proteomes" id="UP001168098">
    <property type="component" value="Unassembled WGS sequence"/>
</dbReference>
<organism evidence="1 2">
    <name type="scientific">Vitis rotundifolia</name>
    <name type="common">Muscadine grape</name>
    <dbReference type="NCBI Taxonomy" id="103349"/>
    <lineage>
        <taxon>Eukaryota</taxon>
        <taxon>Viridiplantae</taxon>
        <taxon>Streptophyta</taxon>
        <taxon>Embryophyta</taxon>
        <taxon>Tracheophyta</taxon>
        <taxon>Spermatophyta</taxon>
        <taxon>Magnoliopsida</taxon>
        <taxon>eudicotyledons</taxon>
        <taxon>Gunneridae</taxon>
        <taxon>Pentapetalae</taxon>
        <taxon>rosids</taxon>
        <taxon>Vitales</taxon>
        <taxon>Vitaceae</taxon>
        <taxon>Viteae</taxon>
        <taxon>Vitis</taxon>
    </lineage>
</organism>
<accession>A0AA39A5W1</accession>
<protein>
    <submittedName>
        <fullName evidence="1">Uncharacterized protein</fullName>
    </submittedName>
</protein>
<evidence type="ECO:0000313" key="1">
    <source>
        <dbReference type="EMBL" id="KAJ9700992.1"/>
    </source>
</evidence>
<dbReference type="EMBL" id="JARBHA010000005">
    <property type="protein sequence ID" value="KAJ9700992.1"/>
    <property type="molecule type" value="Genomic_DNA"/>
</dbReference>
<comment type="caution">
    <text evidence="1">The sequence shown here is derived from an EMBL/GenBank/DDBJ whole genome shotgun (WGS) entry which is preliminary data.</text>
</comment>
<proteinExistence type="predicted"/>
<reference evidence="1 2" key="1">
    <citation type="journal article" date="2023" name="BMC Biotechnol.">
        <title>Vitis rotundifolia cv Carlos genome sequencing.</title>
        <authorList>
            <person name="Huff M."/>
            <person name="Hulse-Kemp A."/>
            <person name="Scheffler B."/>
            <person name="Youngblood R."/>
            <person name="Simpson S."/>
            <person name="Babiker E."/>
            <person name="Staton M."/>
        </authorList>
    </citation>
    <scope>NUCLEOTIDE SEQUENCE [LARGE SCALE GENOMIC DNA]</scope>
    <source>
        <tissue evidence="1">Leaf</tissue>
    </source>
</reference>